<dbReference type="AlphaFoldDB" id="A0AA43S7F0"/>
<dbReference type="PROSITE" id="PS51186">
    <property type="entry name" value="GNAT"/>
    <property type="match status" value="1"/>
</dbReference>
<dbReference type="EMBL" id="JARXYA010000014">
    <property type="protein sequence ID" value="MDH6504776.1"/>
    <property type="molecule type" value="Genomic_DNA"/>
</dbReference>
<organism evidence="2 3">
    <name type="scientific">Polynucleobacter sphagniphilus</name>
    <dbReference type="NCBI Taxonomy" id="1743169"/>
    <lineage>
        <taxon>Bacteria</taxon>
        <taxon>Pseudomonadati</taxon>
        <taxon>Pseudomonadota</taxon>
        <taxon>Betaproteobacteria</taxon>
        <taxon>Burkholderiales</taxon>
        <taxon>Burkholderiaceae</taxon>
        <taxon>Polynucleobacter</taxon>
    </lineage>
</organism>
<proteinExistence type="predicted"/>
<dbReference type="Gene3D" id="3.40.630.30">
    <property type="match status" value="1"/>
</dbReference>
<sequence length="224" mass="26023">MGNRSFIASTPWDSSALAMPTFEVTEYSEDAIKECLNYPGHYTIKVDPLANTQILNLFGFYYCDTLITPVCFQDRLKTFEHTNAYLSTTFDAELLIKICDDVFKFGRFHRDFHIPVINANQRYSQWLRQLIQEGKVFSFWWQNDLAGFFAVNENKILLTAITEKFQNKSMAKYWLYLMCQELFNAGHERVETSISAANLAAINLHASLGFRFQNAQDVYHLYVV</sequence>
<dbReference type="Proteomes" id="UP001161160">
    <property type="component" value="Unassembled WGS sequence"/>
</dbReference>
<comment type="caution">
    <text evidence="2">The sequence shown here is derived from an EMBL/GenBank/DDBJ whole genome shotgun (WGS) entry which is preliminary data.</text>
</comment>
<accession>A0AA43S7F0</accession>
<gene>
    <name evidence="2" type="ORF">M2127_002105</name>
</gene>
<dbReference type="InterPro" id="IPR000182">
    <property type="entry name" value="GNAT_dom"/>
</dbReference>
<keyword evidence="3" id="KW-1185">Reference proteome</keyword>
<feature type="domain" description="N-acetyltransferase" evidence="1">
    <location>
        <begin position="82"/>
        <end position="224"/>
    </location>
</feature>
<dbReference type="Pfam" id="PF13420">
    <property type="entry name" value="Acetyltransf_4"/>
    <property type="match status" value="1"/>
</dbReference>
<name>A0AA43S7F0_9BURK</name>
<reference evidence="2" key="1">
    <citation type="submission" date="2023-04" db="EMBL/GenBank/DDBJ databases">
        <title>Genome Encyclopedia of Bacteria and Archaea VI: Functional Genomics of Type Strains.</title>
        <authorList>
            <person name="Whitman W."/>
        </authorList>
    </citation>
    <scope>NUCLEOTIDE SEQUENCE</scope>
    <source>
        <strain evidence="2">Enz.4-51</strain>
    </source>
</reference>
<protein>
    <submittedName>
        <fullName evidence="2">RimJ/RimL family protein N-acetyltransferase</fullName>
    </submittedName>
</protein>
<evidence type="ECO:0000259" key="1">
    <source>
        <dbReference type="PROSITE" id="PS51186"/>
    </source>
</evidence>
<evidence type="ECO:0000313" key="3">
    <source>
        <dbReference type="Proteomes" id="UP001161160"/>
    </source>
</evidence>
<dbReference type="SUPFAM" id="SSF55729">
    <property type="entry name" value="Acyl-CoA N-acyltransferases (Nat)"/>
    <property type="match status" value="1"/>
</dbReference>
<dbReference type="InterPro" id="IPR016181">
    <property type="entry name" value="Acyl_CoA_acyltransferase"/>
</dbReference>
<evidence type="ECO:0000313" key="2">
    <source>
        <dbReference type="EMBL" id="MDH6504776.1"/>
    </source>
</evidence>
<dbReference type="GO" id="GO:0016747">
    <property type="term" value="F:acyltransferase activity, transferring groups other than amino-acyl groups"/>
    <property type="evidence" value="ECO:0007669"/>
    <property type="project" value="InterPro"/>
</dbReference>
<dbReference type="RefSeq" id="WP_280757019.1">
    <property type="nucleotide sequence ID" value="NZ_JARXXW010000015.1"/>
</dbReference>